<comment type="caution">
    <text evidence="4">The sequence shown here is derived from an EMBL/GenBank/DDBJ whole genome shotgun (WGS) entry which is preliminary data.</text>
</comment>
<dbReference type="InterPro" id="IPR001119">
    <property type="entry name" value="SLH_dom"/>
</dbReference>
<accession>A0A1E4R2T5</accession>
<dbReference type="PANTHER" id="PTHR43308">
    <property type="entry name" value="OUTER MEMBRANE PROTEIN ALPHA-RELATED"/>
    <property type="match status" value="1"/>
</dbReference>
<feature type="domain" description="SLH" evidence="3">
    <location>
        <begin position="30"/>
        <end position="88"/>
    </location>
</feature>
<dbReference type="Gene3D" id="2.60.40.1220">
    <property type="match status" value="1"/>
</dbReference>
<dbReference type="OrthoDB" id="2839183at2"/>
<reference evidence="4 5" key="1">
    <citation type="submission" date="2016-09" db="EMBL/GenBank/DDBJ databases">
        <title>Draft genome sequence of the soil isolate, Lysinibacillus fusiformis M5, a potential hypoxanthine producer.</title>
        <authorList>
            <person name="Gallegos-Monterrosa R."/>
            <person name="Maroti G."/>
            <person name="Balint B."/>
            <person name="Kovacs A.T."/>
        </authorList>
    </citation>
    <scope>NUCLEOTIDE SEQUENCE [LARGE SCALE GENOMIC DNA]</scope>
    <source>
        <strain evidence="4 5">M5</strain>
    </source>
</reference>
<feature type="chain" id="PRO_5009162004" description="SLH domain-containing protein" evidence="2">
    <location>
        <begin position="31"/>
        <end position="1080"/>
    </location>
</feature>
<dbReference type="Pfam" id="PF00395">
    <property type="entry name" value="SLH"/>
    <property type="match status" value="3"/>
</dbReference>
<proteinExistence type="predicted"/>
<dbReference type="SUPFAM" id="SSF49373">
    <property type="entry name" value="Invasin/intimin cell-adhesion fragments"/>
    <property type="match status" value="1"/>
</dbReference>
<dbReference type="InterPro" id="IPR014755">
    <property type="entry name" value="Cu-Rt/internalin_Ig-like"/>
</dbReference>
<dbReference type="EMBL" id="MECQ01000001">
    <property type="protein sequence ID" value="ODV54783.1"/>
    <property type="molecule type" value="Genomic_DNA"/>
</dbReference>
<dbReference type="InterPro" id="IPR013783">
    <property type="entry name" value="Ig-like_fold"/>
</dbReference>
<evidence type="ECO:0000256" key="2">
    <source>
        <dbReference type="SAM" id="SignalP"/>
    </source>
</evidence>
<protein>
    <recommendedName>
        <fullName evidence="3">SLH domain-containing protein</fullName>
    </recommendedName>
</protein>
<organism evidence="4 5">
    <name type="scientific">Lysinibacillus fusiformis</name>
    <dbReference type="NCBI Taxonomy" id="28031"/>
    <lineage>
        <taxon>Bacteria</taxon>
        <taxon>Bacillati</taxon>
        <taxon>Bacillota</taxon>
        <taxon>Bacilli</taxon>
        <taxon>Bacillales</taxon>
        <taxon>Bacillaceae</taxon>
        <taxon>Lysinibacillus</taxon>
    </lineage>
</organism>
<gene>
    <name evidence="4" type="ORF">BG258_02200</name>
</gene>
<sequence>MAKQNKGRKFFAASATAALVASAIVPVASAAQVNDYNKISGYAKEAVQSLVDKGVIQGDTNGNFNPLNTVTRAQAAEIFTKALELEADGDVNFSDVKKGAWYYNSIAAVVANGIFEGVSAKEFAPNKSLTRSEAAKVLVDAFGLEGEADLSQFADASQVKGWAKESLEIAVANGIFEGSDTKKLNPNGAITRQDFAVVFNRTLNLGDTETPVDAAIKAINNTTVEVTFDAEVDNVQALDFKIDGLEIKNASVKQTNKKVVVLSTAAQEAGKDYTVTLDGEKIGSFKGVAAVIPTKVELVSSAVQGKLGQEVKVQAKVTVADGQSKAGIPVTFNVPGNNNDGVVPTLTGEALTNEEGIATYSYTRYKEGTDEVTAYATGDRSKFSLGYVFWGVDTILSVEEVTTGGTINNGANKTYKVTYKNPKTGKAESGRTFNVGFIENMNVTSDKVANATVNGVAVKQLNNSTAPLAAQVTTDSKGEATFTVSGTNAEVTPVIFAVNTTTNESANLYKTSALQATASKVKFAAVQADYTIEVARDGGEVAAIYADNGREYKITVKDKDGKLAKNEVVNVAFNEDLDRVISTVTDAKFIDADNSVYYPNSGTGNTAKQISVKTNDKGEATFVIGSDRVDDYATPVAWIDINTSNAKEATLDEGEPKAVAPISYFQRAYLDGASVKSYDAAGKKQTKFEDTQVATFKAELVNQSNSVISATTKSVSYTVFNTGSNDIDVAGRTVSPNRSITLSYPRELASADLQVKLVDPSKSSSVRVIATGVAINPTDGKDFAFTAKEVTATFTATADVTNNYIGRVASVNTADKTLTFAGKKAISYKDAKYVAENNASLEDADAFVAELKKYTTNAAEVQYSKDADGKVTFKIVRTATSGGPTIFDEFSSVLTKAVETVVGKVGKYATATIDTAVIDAADGNTLEVGGVKFTRYTTGTVTPESNFYSSLNDLAFKINNRVTGVTATVSGSVLELKAVKNGTFDYVVNGTKATSEAGELGQEQQVTFTFSEALNIANGDKVTVNNTTVGTVAAVKDSKKTVVVNFASPGITGAVTKFTVDDAAKKNTVTIDPKGVTVTK</sequence>
<evidence type="ECO:0000313" key="5">
    <source>
        <dbReference type="Proteomes" id="UP000094784"/>
    </source>
</evidence>
<dbReference type="PROSITE" id="PS51272">
    <property type="entry name" value="SLH"/>
    <property type="match status" value="3"/>
</dbReference>
<feature type="domain" description="SLH" evidence="3">
    <location>
        <begin position="153"/>
        <end position="213"/>
    </location>
</feature>
<evidence type="ECO:0000259" key="3">
    <source>
        <dbReference type="PROSITE" id="PS51272"/>
    </source>
</evidence>
<dbReference type="InterPro" id="IPR008964">
    <property type="entry name" value="Invasin/intimin_cell_adhesion"/>
</dbReference>
<dbReference type="Gene3D" id="2.60.40.10">
    <property type="entry name" value="Immunoglobulins"/>
    <property type="match status" value="1"/>
</dbReference>
<dbReference type="AlphaFoldDB" id="A0A1E4R2T5"/>
<evidence type="ECO:0000313" key="4">
    <source>
        <dbReference type="EMBL" id="ODV54783.1"/>
    </source>
</evidence>
<feature type="domain" description="SLH" evidence="3">
    <location>
        <begin position="89"/>
        <end position="152"/>
    </location>
</feature>
<feature type="signal peptide" evidence="2">
    <location>
        <begin position="1"/>
        <end position="30"/>
    </location>
</feature>
<keyword evidence="1 2" id="KW-0732">Signal</keyword>
<evidence type="ECO:0000256" key="1">
    <source>
        <dbReference type="ARBA" id="ARBA00022729"/>
    </source>
</evidence>
<name>A0A1E4R2T5_9BACI</name>
<dbReference type="InterPro" id="IPR051465">
    <property type="entry name" value="Cell_Envelope_Struct_Comp"/>
</dbReference>
<dbReference type="RefSeq" id="WP_069480019.1">
    <property type="nucleotide sequence ID" value="NZ_KV766182.1"/>
</dbReference>
<dbReference type="Proteomes" id="UP000094784">
    <property type="component" value="Unassembled WGS sequence"/>
</dbReference>